<comment type="similarity">
    <text evidence="2">Belongs to the LOG family.</text>
</comment>
<evidence type="ECO:0000313" key="4">
    <source>
        <dbReference type="Proteomes" id="UP000503483"/>
    </source>
</evidence>
<dbReference type="AlphaFoldDB" id="A0A6M8EX97"/>
<dbReference type="InterPro" id="IPR052341">
    <property type="entry name" value="LOG_family_nucleotidases"/>
</dbReference>
<gene>
    <name evidence="3" type="ORF">AACT_2054</name>
</gene>
<dbReference type="Gene3D" id="3.40.50.450">
    <property type="match status" value="1"/>
</dbReference>
<dbReference type="EMBL" id="CP042652">
    <property type="protein sequence ID" value="QKE29185.1"/>
    <property type="molecule type" value="Genomic_DNA"/>
</dbReference>
<dbReference type="NCBIfam" id="TIGR00730">
    <property type="entry name" value="Rossman fold protein, TIGR00730 family"/>
    <property type="match status" value="1"/>
</dbReference>
<reference evidence="3 4" key="1">
    <citation type="submission" date="2019-08" db="EMBL/GenBank/DDBJ databases">
        <title>Complete genome sequence of Arcobacter acticola.</title>
        <authorList>
            <person name="Miller W."/>
        </authorList>
    </citation>
    <scope>NUCLEOTIDE SEQUENCE [LARGE SCALE GENOMIC DNA]</scope>
    <source>
        <strain evidence="3 4">KCTC 52212</strain>
    </source>
</reference>
<evidence type="ECO:0000256" key="2">
    <source>
        <dbReference type="RuleBase" id="RU363015"/>
    </source>
</evidence>
<organism evidence="3 4">
    <name type="scientific">Arcobacter acticola</name>
    <dbReference type="NCBI Taxonomy" id="1849015"/>
    <lineage>
        <taxon>Bacteria</taxon>
        <taxon>Pseudomonadati</taxon>
        <taxon>Campylobacterota</taxon>
        <taxon>Epsilonproteobacteria</taxon>
        <taxon>Campylobacterales</taxon>
        <taxon>Arcobacteraceae</taxon>
        <taxon>Arcobacter</taxon>
    </lineage>
</organism>
<dbReference type="KEGG" id="paco:AACT_2054"/>
<proteinExistence type="inferred from homology"/>
<keyword evidence="4" id="KW-1185">Reference proteome</keyword>
<evidence type="ECO:0000313" key="3">
    <source>
        <dbReference type="EMBL" id="QKE29185.1"/>
    </source>
</evidence>
<dbReference type="InterPro" id="IPR005269">
    <property type="entry name" value="LOG"/>
</dbReference>
<dbReference type="GO" id="GO:0009691">
    <property type="term" value="P:cytokinin biosynthetic process"/>
    <property type="evidence" value="ECO:0007669"/>
    <property type="project" value="UniProtKB-UniRule"/>
</dbReference>
<dbReference type="InterPro" id="IPR031100">
    <property type="entry name" value="LOG_fam"/>
</dbReference>
<keyword evidence="2" id="KW-0378">Hydrolase</keyword>
<dbReference type="Proteomes" id="UP000503483">
    <property type="component" value="Chromosome"/>
</dbReference>
<dbReference type="SUPFAM" id="SSF102405">
    <property type="entry name" value="MCP/YpsA-like"/>
    <property type="match status" value="1"/>
</dbReference>
<dbReference type="GO" id="GO:0005829">
    <property type="term" value="C:cytosol"/>
    <property type="evidence" value="ECO:0007669"/>
    <property type="project" value="TreeGrafter"/>
</dbReference>
<name>A0A6M8EX97_9BACT</name>
<dbReference type="RefSeq" id="WP_172126743.1">
    <property type="nucleotide sequence ID" value="NZ_CP042652.1"/>
</dbReference>
<dbReference type="PANTHER" id="PTHR43393">
    <property type="entry name" value="CYTOKININ RIBOSIDE 5'-MONOPHOSPHATE PHOSPHORIBOHYDROLASE"/>
    <property type="match status" value="1"/>
</dbReference>
<accession>A0A6M8EX97</accession>
<dbReference type="Pfam" id="PF03641">
    <property type="entry name" value="Lysine_decarbox"/>
    <property type="match status" value="1"/>
</dbReference>
<dbReference type="EC" id="3.2.2.n1" evidence="2"/>
<dbReference type="GO" id="GO:0008714">
    <property type="term" value="F:AMP nucleosidase activity"/>
    <property type="evidence" value="ECO:0007669"/>
    <property type="project" value="UniProtKB-EC"/>
</dbReference>
<sequence>MKKEKVICKDKIAVDFNDGKELLQDLGKSVTIFGSARTSSDDKYAKLAEKLAFRLSKKNINVITGGGNGIMQAANKGAFEAKTAESIGLSIYLPNEKTKNEYITKGLTFNYFFSRKYMLVKYSKACVIFPGGFGTLDEMFEVLTLTQTGKLNGFKIYLVGCDYWKYLIKFIEKSLYKENMIDKEDLNIITLTDNIKQIEKEIVLL</sequence>
<comment type="catalytic activity">
    <reaction evidence="1">
        <text>AMP + H2O = D-ribose 5-phosphate + adenine</text>
        <dbReference type="Rhea" id="RHEA:20129"/>
        <dbReference type="ChEBI" id="CHEBI:15377"/>
        <dbReference type="ChEBI" id="CHEBI:16708"/>
        <dbReference type="ChEBI" id="CHEBI:78346"/>
        <dbReference type="ChEBI" id="CHEBI:456215"/>
        <dbReference type="EC" id="3.2.2.4"/>
    </reaction>
</comment>
<evidence type="ECO:0000256" key="1">
    <source>
        <dbReference type="ARBA" id="ARBA00000274"/>
    </source>
</evidence>
<dbReference type="PANTHER" id="PTHR43393:SF2">
    <property type="entry name" value="CYTOKININ RIBOSIDE 5'-MONOPHOSPHATE PHOSPHORIBOHYDROLASE"/>
    <property type="match status" value="1"/>
</dbReference>
<keyword evidence="2" id="KW-0203">Cytokinin biosynthesis</keyword>
<protein>
    <recommendedName>
        <fullName evidence="2">Cytokinin riboside 5'-monophosphate phosphoribohydrolase</fullName>
        <ecNumber evidence="2">3.2.2.n1</ecNumber>
    </recommendedName>
</protein>